<evidence type="ECO:0000313" key="1">
    <source>
        <dbReference type="EMBL" id="HEV08895.1"/>
    </source>
</evidence>
<dbReference type="InterPro" id="IPR043519">
    <property type="entry name" value="NT_sf"/>
</dbReference>
<accession>A0A831YCX8</accession>
<gene>
    <name evidence="1" type="ORF">ENO34_00670</name>
</gene>
<dbReference type="EMBL" id="DSFC01000038">
    <property type="protein sequence ID" value="HEV08895.1"/>
    <property type="molecule type" value="Genomic_DNA"/>
</dbReference>
<evidence type="ECO:0008006" key="2">
    <source>
        <dbReference type="Google" id="ProtNLM"/>
    </source>
</evidence>
<dbReference type="AlphaFoldDB" id="A0A831YCX8"/>
<dbReference type="Gene3D" id="3.30.460.40">
    <property type="match status" value="1"/>
</dbReference>
<dbReference type="Proteomes" id="UP000885621">
    <property type="component" value="Unassembled WGS sequence"/>
</dbReference>
<protein>
    <recommendedName>
        <fullName evidence="2">Nucleotidyl transferase AbiEii/AbiGii toxin family protein</fullName>
    </recommendedName>
</protein>
<proteinExistence type="predicted"/>
<name>A0A831YCX8_9AQUI</name>
<comment type="caution">
    <text evidence="1">The sequence shown here is derived from an EMBL/GenBank/DDBJ whole genome shotgun (WGS) entry which is preliminary data.</text>
</comment>
<reference evidence="1" key="1">
    <citation type="journal article" date="2020" name="mSystems">
        <title>Genome- and Community-Level Interaction Insights into Carbon Utilization and Element Cycling Functions of Hydrothermarchaeota in Hydrothermal Sediment.</title>
        <authorList>
            <person name="Zhou Z."/>
            <person name="Liu Y."/>
            <person name="Xu W."/>
            <person name="Pan J."/>
            <person name="Luo Z.H."/>
            <person name="Li M."/>
        </authorList>
    </citation>
    <scope>NUCLEOTIDE SEQUENCE [LARGE SCALE GENOMIC DNA]</scope>
    <source>
        <strain evidence="1">SpSt-1257</strain>
    </source>
</reference>
<dbReference type="InterPro" id="IPR014942">
    <property type="entry name" value="AbiEii"/>
</dbReference>
<dbReference type="SUPFAM" id="SSF81301">
    <property type="entry name" value="Nucleotidyltransferase"/>
    <property type="match status" value="1"/>
</dbReference>
<dbReference type="Pfam" id="PF08843">
    <property type="entry name" value="AbiEii"/>
    <property type="match status" value="1"/>
</dbReference>
<sequence>MIHWKKLLNIAYEILNEANIPLTEWTFGGGTALSYFYNHRESKDIDIFFHSAQILTYVSPRLNSKAEKVSENYTEQSNFIKLYIQNQEIDFIVAPNLTGISPKFVKIENMELYIDDPVEIIAKKLFYRPESLKVRDIIDTVVVYTNNENLTKILKEKKITIKSSLIKKRLEIIKSSPDLQKVLKNLNLKITDFSFEEYINIFERFIGEVENG</sequence>
<organism evidence="1">
    <name type="scientific">Sulfurihydrogenibium azorense</name>
    <dbReference type="NCBI Taxonomy" id="309806"/>
    <lineage>
        <taxon>Bacteria</taxon>
        <taxon>Pseudomonadati</taxon>
        <taxon>Aquificota</taxon>
        <taxon>Aquificia</taxon>
        <taxon>Aquificales</taxon>
        <taxon>Hydrogenothermaceae</taxon>
        <taxon>Sulfurihydrogenibium</taxon>
    </lineage>
</organism>